<dbReference type="GO" id="GO:0003677">
    <property type="term" value="F:DNA binding"/>
    <property type="evidence" value="ECO:0007669"/>
    <property type="project" value="InterPro"/>
</dbReference>
<protein>
    <recommendedName>
        <fullName evidence="3">Tyr recombinase domain-containing protein</fullName>
    </recommendedName>
</protein>
<dbReference type="GO" id="GO:0015074">
    <property type="term" value="P:DNA integration"/>
    <property type="evidence" value="ECO:0007669"/>
    <property type="project" value="UniProtKB-KW"/>
</dbReference>
<dbReference type="HOGENOM" id="CLU_039906_1_0_6"/>
<name>R8XW10_ACICA</name>
<dbReference type="InterPro" id="IPR013762">
    <property type="entry name" value="Integrase-like_cat_sf"/>
</dbReference>
<dbReference type="PATRIC" id="fig|1217690.3.peg.3405"/>
<keyword evidence="2" id="KW-0233">DNA recombination</keyword>
<sequence>MSNQNKLNSKARIIYIANYKILDISWDLERNLSSFENRRDIFTISFPVILKSSGEVWELASLYFNSYLIKYNDIVGDNLKSIAVDLLHYYRFIEDRELDELYFPKLLNKRITYLFRRHLIEQIEKGDMSLNTAKQRINRVVNFYESCLENGYLNSSLFENQPYQLIKKIITINGKLGFEFNKEIVSSSLSIKKPYSVKDSTAIYDGGKLRPLINEEQEILSEYLDRYGSRTLQLMCSIAFHSGARLQSICTIKVKNINDLITKDKITSNKTYTLRIGAGSGIDSKGDIPYILELPKWLVERLHEYINSDTWKERARKSYYKDSDENYIFLTGIGSPFYTSKSNMNDIKDSILKENKRIDIQIYKGNAVRKNFDDLVKKIQEDYPWFGNIRFHDLRATFGMNIVINLQSRGINNQKCVDYIRKRMGHKNIQTTWSYLDHKEILAKNIDTQNIFENNLFNFL</sequence>
<dbReference type="GO" id="GO:0006310">
    <property type="term" value="P:DNA recombination"/>
    <property type="evidence" value="ECO:0007669"/>
    <property type="project" value="UniProtKB-KW"/>
</dbReference>
<dbReference type="PANTHER" id="PTHR30349:SF64">
    <property type="entry name" value="PROPHAGE INTEGRASE INTD-RELATED"/>
    <property type="match status" value="1"/>
</dbReference>
<reference evidence="4 5" key="1">
    <citation type="submission" date="2013-02" db="EMBL/GenBank/DDBJ databases">
        <title>The Genome Sequence of Acinetobacter sp. ANC 3811.</title>
        <authorList>
            <consortium name="The Broad Institute Genome Sequencing Platform"/>
            <consortium name="The Broad Institute Genome Sequencing Center for Infectious Disease"/>
            <person name="Cerqueira G."/>
            <person name="Feldgarden M."/>
            <person name="Courvalin P."/>
            <person name="Perichon B."/>
            <person name="Grillot-Courvalin C."/>
            <person name="Clermont D."/>
            <person name="Rocha E."/>
            <person name="Yoon E.-J."/>
            <person name="Nemec A."/>
            <person name="Walker B."/>
            <person name="Young S.K."/>
            <person name="Zeng Q."/>
            <person name="Gargeya S."/>
            <person name="Fitzgerald M."/>
            <person name="Haas B."/>
            <person name="Abouelleil A."/>
            <person name="Alvarado L."/>
            <person name="Arachchi H.M."/>
            <person name="Berlin A.M."/>
            <person name="Chapman S.B."/>
            <person name="Dewar J."/>
            <person name="Goldberg J."/>
            <person name="Griggs A."/>
            <person name="Gujja S."/>
            <person name="Hansen M."/>
            <person name="Howarth C."/>
            <person name="Imamovic A."/>
            <person name="Larimer J."/>
            <person name="McCowan C."/>
            <person name="Murphy C."/>
            <person name="Neiman D."/>
            <person name="Pearson M."/>
            <person name="Priest M."/>
            <person name="Roberts A."/>
            <person name="Saif S."/>
            <person name="Shea T."/>
            <person name="Sisk P."/>
            <person name="Sykes S."/>
            <person name="Wortman J."/>
            <person name="Nusbaum C."/>
            <person name="Birren B."/>
        </authorList>
    </citation>
    <scope>NUCLEOTIDE SEQUENCE [LARGE SCALE GENOMIC DNA]</scope>
    <source>
        <strain evidence="4 5">ANC 3811</strain>
    </source>
</reference>
<dbReference type="RefSeq" id="WP_016140036.1">
    <property type="nucleotide sequence ID" value="NZ_KB976986.1"/>
</dbReference>
<gene>
    <name evidence="4" type="ORF">F935_03450</name>
</gene>
<feature type="domain" description="Tyr recombinase" evidence="3">
    <location>
        <begin position="220"/>
        <end position="439"/>
    </location>
</feature>
<evidence type="ECO:0000256" key="1">
    <source>
        <dbReference type="ARBA" id="ARBA00022908"/>
    </source>
</evidence>
<dbReference type="Pfam" id="PF00589">
    <property type="entry name" value="Phage_integrase"/>
    <property type="match status" value="1"/>
</dbReference>
<dbReference type="PANTHER" id="PTHR30349">
    <property type="entry name" value="PHAGE INTEGRASE-RELATED"/>
    <property type="match status" value="1"/>
</dbReference>
<organism evidence="4 5">
    <name type="scientific">Acinetobacter calcoaceticus ANC 3811</name>
    <dbReference type="NCBI Taxonomy" id="1217690"/>
    <lineage>
        <taxon>Bacteria</taxon>
        <taxon>Pseudomonadati</taxon>
        <taxon>Pseudomonadota</taxon>
        <taxon>Gammaproteobacteria</taxon>
        <taxon>Moraxellales</taxon>
        <taxon>Moraxellaceae</taxon>
        <taxon>Acinetobacter</taxon>
        <taxon>Acinetobacter calcoaceticus/baumannii complex</taxon>
    </lineage>
</organism>
<proteinExistence type="predicted"/>
<dbReference type="Proteomes" id="UP000014041">
    <property type="component" value="Unassembled WGS sequence"/>
</dbReference>
<accession>R8XW10</accession>
<dbReference type="CDD" id="cd00397">
    <property type="entry name" value="DNA_BRE_C"/>
    <property type="match status" value="1"/>
</dbReference>
<evidence type="ECO:0000313" key="5">
    <source>
        <dbReference type="Proteomes" id="UP000014041"/>
    </source>
</evidence>
<keyword evidence="1" id="KW-0229">DNA integration</keyword>
<evidence type="ECO:0000256" key="2">
    <source>
        <dbReference type="ARBA" id="ARBA00023172"/>
    </source>
</evidence>
<dbReference type="InterPro" id="IPR050090">
    <property type="entry name" value="Tyrosine_recombinase_XerCD"/>
</dbReference>
<evidence type="ECO:0000259" key="3">
    <source>
        <dbReference type="Pfam" id="PF00589"/>
    </source>
</evidence>
<dbReference type="SUPFAM" id="SSF56349">
    <property type="entry name" value="DNA breaking-rejoining enzymes"/>
    <property type="match status" value="1"/>
</dbReference>
<comment type="caution">
    <text evidence="4">The sequence shown here is derived from an EMBL/GenBank/DDBJ whole genome shotgun (WGS) entry which is preliminary data.</text>
</comment>
<dbReference type="Gene3D" id="1.10.443.10">
    <property type="entry name" value="Intergrase catalytic core"/>
    <property type="match status" value="1"/>
</dbReference>
<dbReference type="EMBL" id="APQJ01000013">
    <property type="protein sequence ID" value="EOQ61104.1"/>
    <property type="molecule type" value="Genomic_DNA"/>
</dbReference>
<evidence type="ECO:0000313" key="4">
    <source>
        <dbReference type="EMBL" id="EOQ61104.1"/>
    </source>
</evidence>
<dbReference type="InterPro" id="IPR002104">
    <property type="entry name" value="Integrase_catalytic"/>
</dbReference>
<dbReference type="InterPro" id="IPR011010">
    <property type="entry name" value="DNA_brk_join_enz"/>
</dbReference>
<dbReference type="AlphaFoldDB" id="R8XW10"/>